<evidence type="ECO:0000313" key="2">
    <source>
        <dbReference type="EMBL" id="QIE88437.1"/>
    </source>
</evidence>
<dbReference type="InterPro" id="IPR016181">
    <property type="entry name" value="Acyl_CoA_acyltransferase"/>
</dbReference>
<organism evidence="2 3">
    <name type="scientific">Pseudomonas nitroreducens</name>
    <dbReference type="NCBI Taxonomy" id="46680"/>
    <lineage>
        <taxon>Bacteria</taxon>
        <taxon>Pseudomonadati</taxon>
        <taxon>Pseudomonadota</taxon>
        <taxon>Gammaproteobacteria</taxon>
        <taxon>Pseudomonadales</taxon>
        <taxon>Pseudomonadaceae</taxon>
        <taxon>Pseudomonas</taxon>
    </lineage>
</organism>
<dbReference type="InterPro" id="IPR000182">
    <property type="entry name" value="GNAT_dom"/>
</dbReference>
<gene>
    <name evidence="2" type="ORF">G5B91_20035</name>
</gene>
<dbReference type="RefSeq" id="WP_024763500.1">
    <property type="nucleotide sequence ID" value="NZ_CP049140.1"/>
</dbReference>
<dbReference type="Proteomes" id="UP000501063">
    <property type="component" value="Chromosome"/>
</dbReference>
<dbReference type="InterPro" id="IPR051531">
    <property type="entry name" value="N-acetyltransferase"/>
</dbReference>
<dbReference type="EMBL" id="CP049140">
    <property type="protein sequence ID" value="QIE88437.1"/>
    <property type="molecule type" value="Genomic_DNA"/>
</dbReference>
<reference evidence="2 3" key="1">
    <citation type="submission" date="2020-02" db="EMBL/GenBank/DDBJ databases">
        <title>Integrative conjugative elements (ICEs) and plasmids drive adaptation of Pseudomonas nitroreducens strain HBP1 to wastewater environment.</title>
        <authorList>
            <person name="Sentchilo V."/>
            <person name="Carraro N."/>
            <person name="Bertelli C."/>
            <person name="van der Meer J.R."/>
        </authorList>
    </citation>
    <scope>NUCLEOTIDE SEQUENCE [LARGE SCALE GENOMIC DNA]</scope>
    <source>
        <strain evidence="2 3">HBP1</strain>
    </source>
</reference>
<dbReference type="SUPFAM" id="SSF55729">
    <property type="entry name" value="Acyl-CoA N-acyltransferases (Nat)"/>
    <property type="match status" value="1"/>
</dbReference>
<protein>
    <submittedName>
        <fullName evidence="2">GNAT family N-acetyltransferase</fullName>
    </submittedName>
</protein>
<keyword evidence="2" id="KW-0808">Transferase</keyword>
<dbReference type="Gene3D" id="3.40.630.30">
    <property type="match status" value="1"/>
</dbReference>
<dbReference type="KEGG" id="pnt:G5B91_20035"/>
<accession>A0A6G6IZQ3</accession>
<feature type="domain" description="N-acetyltransferase" evidence="1">
    <location>
        <begin position="11"/>
        <end position="151"/>
    </location>
</feature>
<evidence type="ECO:0000313" key="3">
    <source>
        <dbReference type="Proteomes" id="UP000501063"/>
    </source>
</evidence>
<proteinExistence type="predicted"/>
<sequence length="184" mass="21205">MDSLPTLRTERLLLTPLQLADADAIQHLFPHWEVVRYLNSRVPWPYPDDGALTYVRDLALPAMARGEEWHWMIRLASAPGDAIGSISLFDQPGNHRGFWLAPRWQGRGYMTEACEAVTRYWFLTLERPLMQVPKAIVNQGSRRISEREGMRCIDSSEGHFVSGVLPRETWELTREEWLAHHAAD</sequence>
<dbReference type="PANTHER" id="PTHR43792">
    <property type="entry name" value="GNAT FAMILY, PUTATIVE (AFU_ORTHOLOGUE AFUA_3G00765)-RELATED-RELATED"/>
    <property type="match status" value="1"/>
</dbReference>
<dbReference type="Pfam" id="PF13302">
    <property type="entry name" value="Acetyltransf_3"/>
    <property type="match status" value="1"/>
</dbReference>
<dbReference type="AlphaFoldDB" id="A0A6G6IZQ3"/>
<dbReference type="GO" id="GO:0016747">
    <property type="term" value="F:acyltransferase activity, transferring groups other than amino-acyl groups"/>
    <property type="evidence" value="ECO:0007669"/>
    <property type="project" value="InterPro"/>
</dbReference>
<evidence type="ECO:0000259" key="1">
    <source>
        <dbReference type="Pfam" id="PF13302"/>
    </source>
</evidence>
<name>A0A6G6IZQ3_PSENT</name>